<evidence type="ECO:0000313" key="2">
    <source>
        <dbReference type="Proteomes" id="UP000216188"/>
    </source>
</evidence>
<accession>A0A256GN64</accession>
<dbReference type="EMBL" id="NNRM01000015">
    <property type="protein sequence ID" value="OYR28438.1"/>
    <property type="molecule type" value="Genomic_DNA"/>
</dbReference>
<gene>
    <name evidence="1" type="ORF">CEV34_1189</name>
</gene>
<protein>
    <submittedName>
        <fullName evidence="1">Uncharacterized protein</fullName>
    </submittedName>
</protein>
<evidence type="ECO:0000313" key="1">
    <source>
        <dbReference type="EMBL" id="OYR28438.1"/>
    </source>
</evidence>
<dbReference type="Proteomes" id="UP000216188">
    <property type="component" value="Unassembled WGS sequence"/>
</dbReference>
<name>A0A256GN64_9HYPH</name>
<dbReference type="AlphaFoldDB" id="A0A256GN64"/>
<proteinExistence type="predicted"/>
<reference evidence="1 2" key="1">
    <citation type="submission" date="2017-07" db="EMBL/GenBank/DDBJ databases">
        <title>Phylogenetic study on the rhizospheric bacterium Ochrobactrum sp. A44.</title>
        <authorList>
            <person name="Krzyzanowska D.M."/>
            <person name="Ossowicki A."/>
            <person name="Rajewska M."/>
            <person name="Maciag T."/>
            <person name="Kaczynski Z."/>
            <person name="Czerwicka M."/>
            <person name="Jafra S."/>
        </authorList>
    </citation>
    <scope>NUCLEOTIDE SEQUENCE [LARGE SCALE GENOMIC DNA]</scope>
    <source>
        <strain evidence="1 2">CCUG 30717</strain>
    </source>
</reference>
<sequence length="114" mass="12601">MPVNSPCREGDNNCSEQQIHEWIPELGKQALPDRNRRHRTQFVGTIFCQPACCFRSCQTALGVTGEFVYDFLRDAERVVIRCLRGATAGISVALHSAVPSVISPCLVSRQAPTN</sequence>
<organism evidence="1 2">
    <name type="scientific">Brucella pseudogrignonensis</name>
    <dbReference type="NCBI Taxonomy" id="419475"/>
    <lineage>
        <taxon>Bacteria</taxon>
        <taxon>Pseudomonadati</taxon>
        <taxon>Pseudomonadota</taxon>
        <taxon>Alphaproteobacteria</taxon>
        <taxon>Hyphomicrobiales</taxon>
        <taxon>Brucellaceae</taxon>
        <taxon>Brucella/Ochrobactrum group</taxon>
        <taxon>Brucella</taxon>
    </lineage>
</organism>
<keyword evidence="2" id="KW-1185">Reference proteome</keyword>
<comment type="caution">
    <text evidence="1">The sequence shown here is derived from an EMBL/GenBank/DDBJ whole genome shotgun (WGS) entry which is preliminary data.</text>
</comment>